<evidence type="ECO:0000313" key="1">
    <source>
        <dbReference type="EMBL" id="GAI12010.1"/>
    </source>
</evidence>
<dbReference type="InterPro" id="IPR053748">
    <property type="entry name" value="Host_DNA_Degrad_Endo"/>
</dbReference>
<dbReference type="EMBL" id="BARV01006375">
    <property type="protein sequence ID" value="GAI12010.1"/>
    <property type="molecule type" value="Genomic_DNA"/>
</dbReference>
<reference evidence="1" key="1">
    <citation type="journal article" date="2014" name="Front. Microbiol.">
        <title>High frequency of phylogenetically diverse reductive dehalogenase-homologous genes in deep subseafloor sedimentary metagenomes.</title>
        <authorList>
            <person name="Kawai M."/>
            <person name="Futagami T."/>
            <person name="Toyoda A."/>
            <person name="Takaki Y."/>
            <person name="Nishi S."/>
            <person name="Hori S."/>
            <person name="Arai W."/>
            <person name="Tsubouchi T."/>
            <person name="Morono Y."/>
            <person name="Uchiyama I."/>
            <person name="Ito T."/>
            <person name="Fujiyama A."/>
            <person name="Inagaki F."/>
            <person name="Takami H."/>
        </authorList>
    </citation>
    <scope>NUCLEOTIDE SEQUENCE</scope>
    <source>
        <strain evidence="1">Expedition CK06-06</strain>
    </source>
</reference>
<sequence>MILESYGFTEVDEWHLSNGKTKPRLDKLDDKRAVYAFVVDNEVKYIGICDHPCTTLKDRMGTQRYNKSMPCLIKAVLEEKTVVKIFALVPEESEYKGLKVDLVRGLEYPLIKQLDPKWNDELKKYRRQK</sequence>
<proteinExistence type="predicted"/>
<comment type="caution">
    <text evidence="1">The sequence shown here is derived from an EMBL/GenBank/DDBJ whole genome shotgun (WGS) entry which is preliminary data.</text>
</comment>
<accession>X1MBG8</accession>
<dbReference type="AlphaFoldDB" id="X1MBG8"/>
<gene>
    <name evidence="1" type="ORF">S06H3_13062</name>
</gene>
<organism evidence="1">
    <name type="scientific">marine sediment metagenome</name>
    <dbReference type="NCBI Taxonomy" id="412755"/>
    <lineage>
        <taxon>unclassified sequences</taxon>
        <taxon>metagenomes</taxon>
        <taxon>ecological metagenomes</taxon>
    </lineage>
</organism>
<evidence type="ECO:0008006" key="2">
    <source>
        <dbReference type="Google" id="ProtNLM"/>
    </source>
</evidence>
<dbReference type="Gene3D" id="3.40.1440.40">
    <property type="match status" value="1"/>
</dbReference>
<protein>
    <recommendedName>
        <fullName evidence="2">GIY-YIG domain-containing protein</fullName>
    </recommendedName>
</protein>
<name>X1MBG8_9ZZZZ</name>